<dbReference type="Proteomes" id="UP001437256">
    <property type="component" value="Unassembled WGS sequence"/>
</dbReference>
<dbReference type="InterPro" id="IPR050527">
    <property type="entry name" value="Snail/Krueppel_Znf"/>
</dbReference>
<dbReference type="PROSITE" id="PS50157">
    <property type="entry name" value="ZINC_FINGER_C2H2_2"/>
    <property type="match status" value="1"/>
</dbReference>
<keyword evidence="4 7" id="KW-0863">Zinc-finger</keyword>
<dbReference type="PANTHER" id="PTHR24388:SF54">
    <property type="entry name" value="PROTEIN ESCARGOT"/>
    <property type="match status" value="1"/>
</dbReference>
<evidence type="ECO:0000256" key="6">
    <source>
        <dbReference type="ARBA" id="ARBA00023242"/>
    </source>
</evidence>
<protein>
    <recommendedName>
        <fullName evidence="9">C2H2-type domain-containing protein</fullName>
    </recommendedName>
</protein>
<evidence type="ECO:0000256" key="7">
    <source>
        <dbReference type="PROSITE-ProRule" id="PRU00042"/>
    </source>
</evidence>
<name>A0ABR2ZIC3_9AGAR</name>
<comment type="caution">
    <text evidence="10">The sequence shown here is derived from an EMBL/GenBank/DDBJ whole genome shotgun (WGS) entry which is preliminary data.</text>
</comment>
<evidence type="ECO:0000256" key="4">
    <source>
        <dbReference type="ARBA" id="ARBA00022771"/>
    </source>
</evidence>
<keyword evidence="6" id="KW-0539">Nucleus</keyword>
<dbReference type="SMART" id="SM00355">
    <property type="entry name" value="ZnF_C2H2"/>
    <property type="match status" value="5"/>
</dbReference>
<feature type="domain" description="C2H2-type" evidence="9">
    <location>
        <begin position="11"/>
        <end position="40"/>
    </location>
</feature>
<keyword evidence="3" id="KW-0677">Repeat</keyword>
<comment type="subcellular location">
    <subcellularLocation>
        <location evidence="1">Nucleus</location>
    </subcellularLocation>
</comment>
<feature type="region of interest" description="Disordered" evidence="8">
    <location>
        <begin position="323"/>
        <end position="342"/>
    </location>
</feature>
<sequence>MRRHLEPDTLFRCTTCIKNFGSSRALDEHYRQSPHHPNCPVDSCARGFRNKWACNEHVKLTHPTTDCPCGDNYFTEERGTHYLTSPNHVACTPCNLGFFDAKALLEHEGLKHSNSHCTRCSRQFKDEHELNEHYLVSLAHPKCEMCRLGFIDSDTFRQHIAEKHSAPSTSQDPDLAQKSNAGRSVDNDWRSSTKPRSQTLLDIDSPRVRSLWPATPSTEHSSQTIWESSQVRSPVSGVSSRGKVQISDVTDTEEEEEEDSILSMVEGLVDGPDVEEPHPSNKNLAVTLYRSPITFTGPTKPLSLSLNLDTNFRSTSSCTRFDPLGPLTPSTTSPDTTSPTGLAALPTVSPLASTPSDITMINGSSTTIVSSPERMRPGEAWGVESTGGDEQARPSVTPFAPSRRDSASSVETRVEDDEDSGALTTFRVNQHWKLYNEAVASATHTRNQLLAIVICVFTSDFTYCHLPGLVLNHLLDGGHAVDGGGAPAAPATAFGTAGHSPQFSGHELPRLLPTMRERPLRGLHGDFLRSHLLLWLRF</sequence>
<keyword evidence="11" id="KW-1185">Reference proteome</keyword>
<dbReference type="PROSITE" id="PS00028">
    <property type="entry name" value="ZINC_FINGER_C2H2_1"/>
    <property type="match status" value="4"/>
</dbReference>
<feature type="region of interest" description="Disordered" evidence="8">
    <location>
        <begin position="381"/>
        <end position="418"/>
    </location>
</feature>
<feature type="compositionally biased region" description="Polar residues" evidence="8">
    <location>
        <begin position="166"/>
        <end position="182"/>
    </location>
</feature>
<keyword evidence="5" id="KW-0862">Zinc</keyword>
<evidence type="ECO:0000256" key="5">
    <source>
        <dbReference type="ARBA" id="ARBA00022833"/>
    </source>
</evidence>
<proteinExistence type="predicted"/>
<accession>A0ABR2ZIC3</accession>
<evidence type="ECO:0000256" key="8">
    <source>
        <dbReference type="SAM" id="MobiDB-lite"/>
    </source>
</evidence>
<evidence type="ECO:0000256" key="1">
    <source>
        <dbReference type="ARBA" id="ARBA00004123"/>
    </source>
</evidence>
<evidence type="ECO:0000313" key="11">
    <source>
        <dbReference type="Proteomes" id="UP001437256"/>
    </source>
</evidence>
<dbReference type="PANTHER" id="PTHR24388">
    <property type="entry name" value="ZINC FINGER PROTEIN"/>
    <property type="match status" value="1"/>
</dbReference>
<organism evidence="10 11">
    <name type="scientific">Marasmius tenuissimus</name>
    <dbReference type="NCBI Taxonomy" id="585030"/>
    <lineage>
        <taxon>Eukaryota</taxon>
        <taxon>Fungi</taxon>
        <taxon>Dikarya</taxon>
        <taxon>Basidiomycota</taxon>
        <taxon>Agaricomycotina</taxon>
        <taxon>Agaricomycetes</taxon>
        <taxon>Agaricomycetidae</taxon>
        <taxon>Agaricales</taxon>
        <taxon>Marasmiineae</taxon>
        <taxon>Marasmiaceae</taxon>
        <taxon>Marasmius</taxon>
    </lineage>
</organism>
<keyword evidence="2" id="KW-0479">Metal-binding</keyword>
<evidence type="ECO:0000256" key="2">
    <source>
        <dbReference type="ARBA" id="ARBA00022723"/>
    </source>
</evidence>
<gene>
    <name evidence="10" type="ORF">AAF712_012501</name>
</gene>
<dbReference type="EMBL" id="JBBXMP010000164">
    <property type="protein sequence ID" value="KAL0060721.1"/>
    <property type="molecule type" value="Genomic_DNA"/>
</dbReference>
<feature type="compositionally biased region" description="Polar residues" evidence="8">
    <location>
        <begin position="215"/>
        <end position="227"/>
    </location>
</feature>
<feature type="region of interest" description="Disordered" evidence="8">
    <location>
        <begin position="161"/>
        <end position="260"/>
    </location>
</feature>
<feature type="compositionally biased region" description="Low complexity" evidence="8">
    <location>
        <begin position="228"/>
        <end position="244"/>
    </location>
</feature>
<reference evidence="10 11" key="1">
    <citation type="submission" date="2024-05" db="EMBL/GenBank/DDBJ databases">
        <title>A draft genome resource for the thread blight pathogen Marasmius tenuissimus strain MS-2.</title>
        <authorList>
            <person name="Yulfo-Soto G.E."/>
            <person name="Baruah I.K."/>
            <person name="Amoako-Attah I."/>
            <person name="Bukari Y."/>
            <person name="Meinhardt L.W."/>
            <person name="Bailey B.A."/>
            <person name="Cohen S.P."/>
        </authorList>
    </citation>
    <scope>NUCLEOTIDE SEQUENCE [LARGE SCALE GENOMIC DNA]</scope>
    <source>
        <strain evidence="10 11">MS-2</strain>
    </source>
</reference>
<feature type="compositionally biased region" description="Acidic residues" evidence="8">
    <location>
        <begin position="250"/>
        <end position="260"/>
    </location>
</feature>
<evidence type="ECO:0000259" key="9">
    <source>
        <dbReference type="PROSITE" id="PS50157"/>
    </source>
</evidence>
<dbReference type="InterPro" id="IPR013087">
    <property type="entry name" value="Znf_C2H2_type"/>
</dbReference>
<evidence type="ECO:0000313" key="10">
    <source>
        <dbReference type="EMBL" id="KAL0060721.1"/>
    </source>
</evidence>
<evidence type="ECO:0000256" key="3">
    <source>
        <dbReference type="ARBA" id="ARBA00022737"/>
    </source>
</evidence>